<organism evidence="3 4">
    <name type="scientific">Adineta steineri</name>
    <dbReference type="NCBI Taxonomy" id="433720"/>
    <lineage>
        <taxon>Eukaryota</taxon>
        <taxon>Metazoa</taxon>
        <taxon>Spiralia</taxon>
        <taxon>Gnathifera</taxon>
        <taxon>Rotifera</taxon>
        <taxon>Eurotatoria</taxon>
        <taxon>Bdelloidea</taxon>
        <taxon>Adinetida</taxon>
        <taxon>Adinetidae</taxon>
        <taxon>Adineta</taxon>
    </lineage>
</organism>
<dbReference type="AlphaFoldDB" id="A0A820SBK4"/>
<feature type="region of interest" description="Disordered" evidence="1">
    <location>
        <begin position="1"/>
        <end position="23"/>
    </location>
</feature>
<sequence>ALANTPSGQQNLTHFSPSDESHDNNGMYNNMHIDQLLLLIDCLIESHMFARTFNSNHEQRNLLWKAGYRGKAKPNLLSQETHSIACAIRILFRLYSDPDRNNST</sequence>
<protein>
    <recommendedName>
        <fullName evidence="2">Sec7/BIG1-like C-terminal domain-containing protein</fullName>
    </recommendedName>
</protein>
<dbReference type="EMBL" id="CAJOAZ010032819">
    <property type="protein sequence ID" value="CAF4450349.1"/>
    <property type="molecule type" value="Genomic_DNA"/>
</dbReference>
<feature type="compositionally biased region" description="Polar residues" evidence="1">
    <location>
        <begin position="1"/>
        <end position="16"/>
    </location>
</feature>
<accession>A0A820SBK4</accession>
<comment type="caution">
    <text evidence="3">The sequence shown here is derived from an EMBL/GenBank/DDBJ whole genome shotgun (WGS) entry which is preliminary data.</text>
</comment>
<evidence type="ECO:0000313" key="4">
    <source>
        <dbReference type="Proteomes" id="UP000663844"/>
    </source>
</evidence>
<dbReference type="InterPro" id="IPR046455">
    <property type="entry name" value="Sec7/BIG1-like_C"/>
</dbReference>
<name>A0A820SBK4_9BILA</name>
<evidence type="ECO:0000256" key="1">
    <source>
        <dbReference type="SAM" id="MobiDB-lite"/>
    </source>
</evidence>
<evidence type="ECO:0000313" key="3">
    <source>
        <dbReference type="EMBL" id="CAF4450349.1"/>
    </source>
</evidence>
<gene>
    <name evidence="3" type="ORF">OXD698_LOCUS54356</name>
</gene>
<feature type="non-terminal residue" evidence="3">
    <location>
        <position position="104"/>
    </location>
</feature>
<dbReference type="Pfam" id="PF20252">
    <property type="entry name" value="BIG2_C"/>
    <property type="match status" value="1"/>
</dbReference>
<reference evidence="3" key="1">
    <citation type="submission" date="2021-02" db="EMBL/GenBank/DDBJ databases">
        <authorList>
            <person name="Nowell W R."/>
        </authorList>
    </citation>
    <scope>NUCLEOTIDE SEQUENCE</scope>
</reference>
<evidence type="ECO:0000259" key="2">
    <source>
        <dbReference type="Pfam" id="PF20252"/>
    </source>
</evidence>
<dbReference type="Proteomes" id="UP000663844">
    <property type="component" value="Unassembled WGS sequence"/>
</dbReference>
<proteinExistence type="predicted"/>
<feature type="non-terminal residue" evidence="3">
    <location>
        <position position="1"/>
    </location>
</feature>
<feature type="domain" description="Sec7/BIG1-like C-terminal" evidence="2">
    <location>
        <begin position="25"/>
        <end position="102"/>
    </location>
</feature>